<protein>
    <recommendedName>
        <fullName evidence="4">DUF5056 domain-containing protein</fullName>
    </recommendedName>
</protein>
<keyword evidence="3" id="KW-1185">Reference proteome</keyword>
<evidence type="ECO:0000313" key="2">
    <source>
        <dbReference type="EMBL" id="EOA58655.1"/>
    </source>
</evidence>
<evidence type="ECO:0000313" key="3">
    <source>
        <dbReference type="Proteomes" id="UP000017831"/>
    </source>
</evidence>
<dbReference type="PATRIC" id="fig|1121098.3.peg.105"/>
<sequence>MMENDDKLISQFMHANKHEIEDNGFSRRVIRQLPEHAKWMSDVLTTVCTVLCCILFYVFDGFNFLFGVIVEVITSQSYNLMSNTNFISLAIATVVVIIIGVQRVASFR</sequence>
<comment type="caution">
    <text evidence="2">The sequence shown here is derived from an EMBL/GenBank/DDBJ whole genome shotgun (WGS) entry which is preliminary data.</text>
</comment>
<feature type="transmembrane region" description="Helical" evidence="1">
    <location>
        <begin position="86"/>
        <end position="105"/>
    </location>
</feature>
<proteinExistence type="predicted"/>
<evidence type="ECO:0008006" key="4">
    <source>
        <dbReference type="Google" id="ProtNLM"/>
    </source>
</evidence>
<dbReference type="AlphaFoldDB" id="U6RQA1"/>
<dbReference type="InterPro" id="IPR032129">
    <property type="entry name" value="DUF5056"/>
</dbReference>
<dbReference type="Pfam" id="PF16479">
    <property type="entry name" value="DUF5056"/>
    <property type="match status" value="1"/>
</dbReference>
<feature type="transmembrane region" description="Helical" evidence="1">
    <location>
        <begin position="43"/>
        <end position="66"/>
    </location>
</feature>
<keyword evidence="1" id="KW-0812">Transmembrane</keyword>
<dbReference type="GeneID" id="60063811"/>
<dbReference type="RefSeq" id="WP_005935639.1">
    <property type="nucleotide sequence ID" value="NZ_KB890323.1"/>
</dbReference>
<keyword evidence="1" id="KW-1133">Transmembrane helix</keyword>
<dbReference type="STRING" id="1121098.HMPREF1534_00105"/>
<dbReference type="HOGENOM" id="CLU_162646_0_0_10"/>
<dbReference type="eggNOG" id="ENOG502ZEGZ">
    <property type="taxonomic scope" value="Bacteria"/>
</dbReference>
<name>U6RQA1_9BACT</name>
<reference evidence="2 3" key="1">
    <citation type="submission" date="2013-04" db="EMBL/GenBank/DDBJ databases">
        <title>The Genome Sequence of Bacteroides massiliensis DSM 17679.</title>
        <authorList>
            <consortium name="The Broad Institute Genomics Platform"/>
            <person name="Earl A."/>
            <person name="Ward D."/>
            <person name="Feldgarden M."/>
            <person name="Gevers D."/>
            <person name="Martens E."/>
            <person name="Fenner L."/>
            <person name="Roux V."/>
            <person name="Mallet M.N."/>
            <person name="Raoult D."/>
            <person name="Walker B."/>
            <person name="Young S."/>
            <person name="Zeng Q."/>
            <person name="Gargeya S."/>
            <person name="Fitzgerald M."/>
            <person name="Haas B."/>
            <person name="Abouelleil A."/>
            <person name="Allen A.W."/>
            <person name="Alvarado L."/>
            <person name="Arachchi H.M."/>
            <person name="Berlin A.M."/>
            <person name="Chapman S.B."/>
            <person name="Gainer-Dewar J."/>
            <person name="Goldberg J."/>
            <person name="Griggs A."/>
            <person name="Gujja S."/>
            <person name="Hansen M."/>
            <person name="Howarth C."/>
            <person name="Imamovic A."/>
            <person name="Ireland A."/>
            <person name="Larimer J."/>
            <person name="McCowan C."/>
            <person name="Murphy C."/>
            <person name="Pearson M."/>
            <person name="Poon T.W."/>
            <person name="Priest M."/>
            <person name="Roberts A."/>
            <person name="Saif S."/>
            <person name="Shea T."/>
            <person name="Sisk P."/>
            <person name="Sykes S."/>
            <person name="Wortman J."/>
            <person name="Nusbaum C."/>
            <person name="Birren B."/>
        </authorList>
    </citation>
    <scope>NUCLEOTIDE SEQUENCE [LARGE SCALE GENOMIC DNA]</scope>
    <source>
        <strain evidence="3">B84634 / Timone 84634 / DSM 17679 / JCM 13223</strain>
    </source>
</reference>
<accession>U6RQA1</accession>
<dbReference type="Proteomes" id="UP000017831">
    <property type="component" value="Unassembled WGS sequence"/>
</dbReference>
<organism evidence="2 3">
    <name type="scientific">Phocaeicola massiliensis B84634 = Timone 84634 = DSM 17679 = JCM 13223</name>
    <dbReference type="NCBI Taxonomy" id="1121098"/>
    <lineage>
        <taxon>Bacteria</taxon>
        <taxon>Pseudomonadati</taxon>
        <taxon>Bacteroidota</taxon>
        <taxon>Bacteroidia</taxon>
        <taxon>Bacteroidales</taxon>
        <taxon>Bacteroidaceae</taxon>
        <taxon>Phocaeicola</taxon>
    </lineage>
</organism>
<dbReference type="EMBL" id="AQHY01000002">
    <property type="protein sequence ID" value="EOA58655.1"/>
    <property type="molecule type" value="Genomic_DNA"/>
</dbReference>
<dbReference type="OrthoDB" id="1081447at2"/>
<evidence type="ECO:0000256" key="1">
    <source>
        <dbReference type="SAM" id="Phobius"/>
    </source>
</evidence>
<keyword evidence="1" id="KW-0472">Membrane</keyword>
<gene>
    <name evidence="2" type="ORF">HMPREF1534_00105</name>
</gene>